<dbReference type="Proteomes" id="UP000500843">
    <property type="component" value="Chromosome 1"/>
</dbReference>
<dbReference type="EMBL" id="CP054010">
    <property type="protein sequence ID" value="QKH88234.1"/>
    <property type="molecule type" value="Genomic_DNA"/>
</dbReference>
<keyword evidence="6" id="KW-0812">Transmembrane</keyword>
<evidence type="ECO:0000256" key="3">
    <source>
        <dbReference type="ARBA" id="ARBA00022676"/>
    </source>
</evidence>
<keyword evidence="3" id="KW-0328">Glycosyltransferase</keyword>
<accession>A0A7D4FX63</accession>
<evidence type="ECO:0000256" key="5">
    <source>
        <dbReference type="ARBA" id="ARBA00023136"/>
    </source>
</evidence>
<name>A0A7D4FX63_9BACT</name>
<dbReference type="GO" id="GO:0016757">
    <property type="term" value="F:glycosyltransferase activity"/>
    <property type="evidence" value="ECO:0007669"/>
    <property type="project" value="UniProtKB-KW"/>
</dbReference>
<keyword evidence="5 6" id="KW-0472">Membrane</keyword>
<evidence type="ECO:0000259" key="7">
    <source>
        <dbReference type="Pfam" id="PF00535"/>
    </source>
</evidence>
<dbReference type="InterPro" id="IPR029044">
    <property type="entry name" value="Nucleotide-diphossugar_trans"/>
</dbReference>
<dbReference type="Gene3D" id="3.90.550.10">
    <property type="entry name" value="Spore Coat Polysaccharide Biosynthesis Protein SpsA, Chain A"/>
    <property type="match status" value="1"/>
</dbReference>
<sequence>MMMTTLAYIVVGFGVLRLVIATLNLLLQEKLPHPKSGESLPSLSVLIPARNEAHNIESLLSDLTHVESESLLEIIVCDDASEDSTVERVDTWMQRDSRIRLIYSSGPPSGWLGKNHACHLLSREARGEYLLFLDADVRLSPAFIERALSYATTHRLGLLSLFPRQRMQTWAERVSVPNMHLILLSLLLLPLVRRVGFSSLSAANGQCMLFDGAIYRLLQPHERFRHSRAEDIAIARELKGQGYSISCMSSTKLIECRMYDSLSAAIEGFAKNITLMLGGSYILALLYWNLTSMGWLVVWLGRAELLLLYLLTELAIRVFVSFCSNQSIVYNIVLAPAQQLLLGLFIIKSWVNSQRRQGLTWKGRSI</sequence>
<dbReference type="PANTHER" id="PTHR43646:SF2">
    <property type="entry name" value="GLYCOSYLTRANSFERASE 2-LIKE DOMAIN-CONTAINING PROTEIN"/>
    <property type="match status" value="1"/>
</dbReference>
<keyword evidence="4 8" id="KW-0808">Transferase</keyword>
<dbReference type="InterPro" id="IPR001173">
    <property type="entry name" value="Glyco_trans_2-like"/>
</dbReference>
<dbReference type="GO" id="GO:0005886">
    <property type="term" value="C:plasma membrane"/>
    <property type="evidence" value="ECO:0007669"/>
    <property type="project" value="UniProtKB-SubCell"/>
</dbReference>
<evidence type="ECO:0000313" key="8">
    <source>
        <dbReference type="EMBL" id="QKH88234.1"/>
    </source>
</evidence>
<evidence type="ECO:0000256" key="1">
    <source>
        <dbReference type="ARBA" id="ARBA00004236"/>
    </source>
</evidence>
<evidence type="ECO:0000313" key="9">
    <source>
        <dbReference type="Proteomes" id="UP000500843"/>
    </source>
</evidence>
<feature type="transmembrane region" description="Helical" evidence="6">
    <location>
        <begin position="278"/>
        <end position="298"/>
    </location>
</feature>
<organism evidence="8 9">
    <name type="scientific">Prevotella melaninogenica</name>
    <dbReference type="NCBI Taxonomy" id="28132"/>
    <lineage>
        <taxon>Bacteria</taxon>
        <taxon>Pseudomonadati</taxon>
        <taxon>Bacteroidota</taxon>
        <taxon>Bacteroidia</taxon>
        <taxon>Bacteroidales</taxon>
        <taxon>Prevotellaceae</taxon>
        <taxon>Prevotella</taxon>
    </lineage>
</organism>
<keyword evidence="2" id="KW-1003">Cell membrane</keyword>
<evidence type="ECO:0000256" key="6">
    <source>
        <dbReference type="SAM" id="Phobius"/>
    </source>
</evidence>
<dbReference type="CDD" id="cd00761">
    <property type="entry name" value="Glyco_tranf_GTA_type"/>
    <property type="match status" value="1"/>
</dbReference>
<keyword evidence="6" id="KW-1133">Transmembrane helix</keyword>
<dbReference type="SUPFAM" id="SSF53448">
    <property type="entry name" value="Nucleotide-diphospho-sugar transferases"/>
    <property type="match status" value="1"/>
</dbReference>
<feature type="transmembrane region" description="Helical" evidence="6">
    <location>
        <begin position="328"/>
        <end position="347"/>
    </location>
</feature>
<dbReference type="RefSeq" id="WP_004360355.1">
    <property type="nucleotide sequence ID" value="NZ_CP054010.1"/>
</dbReference>
<evidence type="ECO:0000256" key="4">
    <source>
        <dbReference type="ARBA" id="ARBA00022679"/>
    </source>
</evidence>
<reference evidence="8 9" key="1">
    <citation type="submission" date="2020-05" db="EMBL/GenBank/DDBJ databases">
        <title>FDA dAtabase for Regulatory Grade micrObial Sequences (FDA-ARGOS): Supporting development and validation of Infectious Disease Dx tests.</title>
        <authorList>
            <person name="Moreno J."/>
            <person name="Tallon L."/>
            <person name="Sadzewicz L."/>
            <person name="Zhao X."/>
            <person name="Vavikolanu K."/>
            <person name="Mehta A."/>
            <person name="Aluvathingal J."/>
            <person name="Nadendla S."/>
            <person name="Myers T."/>
            <person name="Yan Y."/>
            <person name="Sichtig H."/>
        </authorList>
    </citation>
    <scope>NUCLEOTIDE SEQUENCE [LARGE SCALE GENOMIC DNA]</scope>
    <source>
        <strain evidence="8 9">FDAARGOS_760</strain>
    </source>
</reference>
<feature type="transmembrane region" description="Helical" evidence="6">
    <location>
        <begin position="6"/>
        <end position="27"/>
    </location>
</feature>
<feature type="domain" description="Glycosyltransferase 2-like" evidence="7">
    <location>
        <begin position="44"/>
        <end position="178"/>
    </location>
</feature>
<protein>
    <submittedName>
        <fullName evidence="8">Glycosyltransferase</fullName>
    </submittedName>
</protein>
<evidence type="ECO:0000256" key="2">
    <source>
        <dbReference type="ARBA" id="ARBA00022475"/>
    </source>
</evidence>
<proteinExistence type="predicted"/>
<dbReference type="AlphaFoldDB" id="A0A7D4FX63"/>
<dbReference type="Pfam" id="PF00535">
    <property type="entry name" value="Glycos_transf_2"/>
    <property type="match status" value="1"/>
</dbReference>
<dbReference type="PANTHER" id="PTHR43646">
    <property type="entry name" value="GLYCOSYLTRANSFERASE"/>
    <property type="match status" value="1"/>
</dbReference>
<gene>
    <name evidence="8" type="ORF">FIU21_04625</name>
</gene>
<comment type="subcellular location">
    <subcellularLocation>
        <location evidence="1">Cell membrane</location>
    </subcellularLocation>
</comment>